<feature type="active site" evidence="5">
    <location>
        <position position="108"/>
    </location>
</feature>
<dbReference type="InterPro" id="IPR036691">
    <property type="entry name" value="Endo/exonu/phosph_ase_sf"/>
</dbReference>
<dbReference type="AlphaFoldDB" id="A0A853DN09"/>
<dbReference type="GO" id="GO:0008311">
    <property type="term" value="F:double-stranded DNA 3'-5' DNA exonuclease activity"/>
    <property type="evidence" value="ECO:0007669"/>
    <property type="project" value="UniProtKB-EC"/>
</dbReference>
<keyword evidence="3 9" id="KW-0378">Hydrolase</keyword>
<dbReference type="PROSITE" id="PS51435">
    <property type="entry name" value="AP_NUCLEASE_F1_4"/>
    <property type="match status" value="1"/>
</dbReference>
<accession>A0A853DN09</accession>
<evidence type="ECO:0000256" key="2">
    <source>
        <dbReference type="ARBA" id="ARBA00022723"/>
    </source>
</evidence>
<evidence type="ECO:0000313" key="10">
    <source>
        <dbReference type="Proteomes" id="UP000571817"/>
    </source>
</evidence>
<feature type="active site" description="Proton donor/acceptor" evidence="5">
    <location>
        <position position="146"/>
    </location>
</feature>
<dbReference type="Proteomes" id="UP000571817">
    <property type="component" value="Unassembled WGS sequence"/>
</dbReference>
<feature type="active site" description="Proton acceptor" evidence="5">
    <location>
        <position position="248"/>
    </location>
</feature>
<dbReference type="InterPro" id="IPR004808">
    <property type="entry name" value="AP_endonuc_1"/>
</dbReference>
<feature type="site" description="Important for catalytic activity" evidence="7">
    <location>
        <position position="218"/>
    </location>
</feature>
<feature type="binding site" evidence="6">
    <location>
        <position position="248"/>
    </location>
    <ligand>
        <name>Mg(2+)</name>
        <dbReference type="ChEBI" id="CHEBI:18420"/>
        <label>1</label>
    </ligand>
</feature>
<feature type="domain" description="Endonuclease/exonuclease/phosphatase" evidence="8">
    <location>
        <begin position="5"/>
        <end position="248"/>
    </location>
</feature>
<keyword evidence="10" id="KW-1185">Reference proteome</keyword>
<evidence type="ECO:0000256" key="6">
    <source>
        <dbReference type="PIRSR" id="PIRSR604808-2"/>
    </source>
</evidence>
<dbReference type="PANTHER" id="PTHR43250:SF2">
    <property type="entry name" value="EXODEOXYRIBONUCLEASE III"/>
    <property type="match status" value="1"/>
</dbReference>
<feature type="site" description="Transition state stabilizer" evidence="7">
    <location>
        <position position="148"/>
    </location>
</feature>
<evidence type="ECO:0000256" key="1">
    <source>
        <dbReference type="ARBA" id="ARBA00007092"/>
    </source>
</evidence>
<evidence type="ECO:0000313" key="9">
    <source>
        <dbReference type="EMBL" id="NYJ75525.1"/>
    </source>
</evidence>
<dbReference type="GO" id="GO:0006281">
    <property type="term" value="P:DNA repair"/>
    <property type="evidence" value="ECO:0007669"/>
    <property type="project" value="InterPro"/>
</dbReference>
<feature type="binding site" evidence="6">
    <location>
        <position position="7"/>
    </location>
    <ligand>
        <name>Mg(2+)</name>
        <dbReference type="ChEBI" id="CHEBI:18420"/>
        <label>1</label>
    </ligand>
</feature>
<protein>
    <submittedName>
        <fullName evidence="9">Exodeoxyribonuclease-3</fullName>
        <ecNumber evidence="9">3.1.11.2</ecNumber>
    </submittedName>
</protein>
<dbReference type="InterPro" id="IPR005135">
    <property type="entry name" value="Endo/exonuclease/phosphatase"/>
</dbReference>
<gene>
    <name evidence="9" type="ORF">HNR15_002488</name>
</gene>
<feature type="binding site" evidence="6">
    <location>
        <position position="146"/>
    </location>
    <ligand>
        <name>Mg(2+)</name>
        <dbReference type="ChEBI" id="CHEBI:18420"/>
        <label>1</label>
    </ligand>
</feature>
<comment type="similarity">
    <text evidence="1">Belongs to the DNA repair enzymes AP/ExoA family.</text>
</comment>
<reference evidence="9 10" key="1">
    <citation type="submission" date="2020-07" db="EMBL/GenBank/DDBJ databases">
        <title>Sequencing the genomes of 1000 actinobacteria strains.</title>
        <authorList>
            <person name="Klenk H.-P."/>
        </authorList>
    </citation>
    <scope>NUCLEOTIDE SEQUENCE [LARGE SCALE GENOMIC DNA]</scope>
    <source>
        <strain evidence="9 10">DSM 29531</strain>
    </source>
</reference>
<dbReference type="SUPFAM" id="SSF56219">
    <property type="entry name" value="DNase I-like"/>
    <property type="match status" value="1"/>
</dbReference>
<name>A0A853DN09_9MICO</name>
<feature type="site" description="Interaction with DNA substrate" evidence="7">
    <location>
        <position position="248"/>
    </location>
</feature>
<keyword evidence="6" id="KW-0464">Manganese</keyword>
<dbReference type="EC" id="3.1.11.2" evidence="9"/>
<proteinExistence type="inferred from homology"/>
<dbReference type="Pfam" id="PF03372">
    <property type="entry name" value="Exo_endo_phos"/>
    <property type="match status" value="1"/>
</dbReference>
<evidence type="ECO:0000259" key="8">
    <source>
        <dbReference type="Pfam" id="PF03372"/>
    </source>
</evidence>
<dbReference type="InterPro" id="IPR037493">
    <property type="entry name" value="ExoIII-like"/>
</dbReference>
<evidence type="ECO:0000256" key="7">
    <source>
        <dbReference type="PIRSR" id="PIRSR604808-3"/>
    </source>
</evidence>
<feature type="binding site" evidence="6">
    <location>
        <position position="148"/>
    </location>
    <ligand>
        <name>Mg(2+)</name>
        <dbReference type="ChEBI" id="CHEBI:18420"/>
        <label>1</label>
    </ligand>
</feature>
<dbReference type="GO" id="GO:0046872">
    <property type="term" value="F:metal ion binding"/>
    <property type="evidence" value="ECO:0007669"/>
    <property type="project" value="UniProtKB-KW"/>
</dbReference>
<comment type="cofactor">
    <cofactor evidence="6">
        <name>Mg(2+)</name>
        <dbReference type="ChEBI" id="CHEBI:18420"/>
    </cofactor>
    <cofactor evidence="6">
        <name>Mn(2+)</name>
        <dbReference type="ChEBI" id="CHEBI:29035"/>
    </cofactor>
    <text evidence="6">Probably binds two magnesium or manganese ions per subunit.</text>
</comment>
<sequence length="258" mass="27734">MRLISANVNGVRAAHRRGGLAWIAEQQPDVVALQEVRATDAQLRAVLDDVGMGDWSVAHTEAADAGRAGVAILAPVPLTDVRVGLPGFEQAGRWVQARVGDVTVASTYVHTGEAGSPREEEKLAFLDRIGERMSELVAEKAVLTGDLNICHTALDLRNVKGNVGKSGYLPQEQAHLDRWAAAGWRDVVRADAGAVDGPYTWWSWRGKAFDNDTGWRIDYQWASPALAALATGARVGRAASYAERWSDHAAVVVDYGAG</sequence>
<evidence type="ECO:0000256" key="3">
    <source>
        <dbReference type="ARBA" id="ARBA00022801"/>
    </source>
</evidence>
<feature type="binding site" evidence="6">
    <location>
        <position position="35"/>
    </location>
    <ligand>
        <name>Mg(2+)</name>
        <dbReference type="ChEBI" id="CHEBI:18420"/>
        <label>1</label>
    </ligand>
</feature>
<dbReference type="RefSeq" id="WP_179482273.1">
    <property type="nucleotide sequence ID" value="NZ_JACCFW010000001.1"/>
</dbReference>
<keyword evidence="2 6" id="KW-0479">Metal-binding</keyword>
<keyword evidence="4 6" id="KW-0460">Magnesium</keyword>
<dbReference type="EMBL" id="JACCFW010000001">
    <property type="protein sequence ID" value="NYJ75525.1"/>
    <property type="molecule type" value="Genomic_DNA"/>
</dbReference>
<evidence type="ECO:0000256" key="4">
    <source>
        <dbReference type="ARBA" id="ARBA00022842"/>
    </source>
</evidence>
<dbReference type="NCBIfam" id="TIGR00633">
    <property type="entry name" value="xth"/>
    <property type="match status" value="1"/>
</dbReference>
<dbReference type="PANTHER" id="PTHR43250">
    <property type="entry name" value="EXODEOXYRIBONUCLEASE III"/>
    <property type="match status" value="1"/>
</dbReference>
<dbReference type="Gene3D" id="3.60.10.10">
    <property type="entry name" value="Endonuclease/exonuclease/phosphatase"/>
    <property type="match status" value="1"/>
</dbReference>
<feature type="binding site" evidence="6">
    <location>
        <position position="247"/>
    </location>
    <ligand>
        <name>Mg(2+)</name>
        <dbReference type="ChEBI" id="CHEBI:18420"/>
        <label>1</label>
    </ligand>
</feature>
<evidence type="ECO:0000256" key="5">
    <source>
        <dbReference type="PIRSR" id="PIRSR604808-1"/>
    </source>
</evidence>
<organism evidence="9 10">
    <name type="scientific">Allobranchiibius huperziae</name>
    <dbReference type="NCBI Taxonomy" id="1874116"/>
    <lineage>
        <taxon>Bacteria</taxon>
        <taxon>Bacillati</taxon>
        <taxon>Actinomycetota</taxon>
        <taxon>Actinomycetes</taxon>
        <taxon>Micrococcales</taxon>
        <taxon>Dermacoccaceae</taxon>
        <taxon>Allobranchiibius</taxon>
    </lineage>
</organism>
<comment type="caution">
    <text evidence="9">The sequence shown here is derived from an EMBL/GenBank/DDBJ whole genome shotgun (WGS) entry which is preliminary data.</text>
</comment>